<keyword evidence="3" id="KW-1185">Reference proteome</keyword>
<dbReference type="Proteomes" id="UP001201163">
    <property type="component" value="Unassembled WGS sequence"/>
</dbReference>
<evidence type="ECO:0000256" key="1">
    <source>
        <dbReference type="SAM" id="MobiDB-lite"/>
    </source>
</evidence>
<organism evidence="2 3">
    <name type="scientific">Lactarius akahatsu</name>
    <dbReference type="NCBI Taxonomy" id="416441"/>
    <lineage>
        <taxon>Eukaryota</taxon>
        <taxon>Fungi</taxon>
        <taxon>Dikarya</taxon>
        <taxon>Basidiomycota</taxon>
        <taxon>Agaricomycotina</taxon>
        <taxon>Agaricomycetes</taxon>
        <taxon>Russulales</taxon>
        <taxon>Russulaceae</taxon>
        <taxon>Lactarius</taxon>
    </lineage>
</organism>
<name>A0AAD4LBI5_9AGAM</name>
<dbReference type="AlphaFoldDB" id="A0AAD4LBI5"/>
<accession>A0AAD4LBI5</accession>
<feature type="compositionally biased region" description="Basic and acidic residues" evidence="1">
    <location>
        <begin position="119"/>
        <end position="131"/>
    </location>
</feature>
<protein>
    <submittedName>
        <fullName evidence="2">Uncharacterized protein</fullName>
    </submittedName>
</protein>
<reference evidence="2" key="1">
    <citation type="submission" date="2022-01" db="EMBL/GenBank/DDBJ databases">
        <title>Comparative genomics reveals a dynamic genome evolution in the ectomycorrhizal milk-cap (Lactarius) mushrooms.</title>
        <authorList>
            <consortium name="DOE Joint Genome Institute"/>
            <person name="Lebreton A."/>
            <person name="Tang N."/>
            <person name="Kuo A."/>
            <person name="LaButti K."/>
            <person name="Drula E."/>
            <person name="Barry K."/>
            <person name="Clum A."/>
            <person name="Lipzen A."/>
            <person name="Mousain D."/>
            <person name="Ng V."/>
            <person name="Wang R."/>
            <person name="Wang X."/>
            <person name="Dai Y."/>
            <person name="Henrissat B."/>
            <person name="Grigoriev I.V."/>
            <person name="Guerin-Laguette A."/>
            <person name="Yu F."/>
            <person name="Martin F.M."/>
        </authorList>
    </citation>
    <scope>NUCLEOTIDE SEQUENCE</scope>
    <source>
        <strain evidence="2">QP</strain>
    </source>
</reference>
<gene>
    <name evidence="2" type="ORF">EDB92DRAFT_1818109</name>
</gene>
<comment type="caution">
    <text evidence="2">The sequence shown here is derived from an EMBL/GenBank/DDBJ whole genome shotgun (WGS) entry which is preliminary data.</text>
</comment>
<evidence type="ECO:0000313" key="2">
    <source>
        <dbReference type="EMBL" id="KAH8986841.1"/>
    </source>
</evidence>
<sequence>MLTNKPTWMTYQWYYYSPNTQFLRSSANEVAPVDRTHTLFAYTATRMVMGRSGSELRSEPKPLRASPAFFKSSFPRFLQELRSEEKTIPVGQWSRIEAWSVDTLRHRNAETGNQRRNVGRNERKKAKEERRRRDPIVFDHFEEPERRCRERLVGNRVQAFPKVPRSLWLTSTNMVPPLHHQSYFPERRRGLFDYGEFSQAHFLELGNWTCRTRTGPFVRKYTATDIPALVTLLRKNILSVPAPAPASATVTVLNRTLPMLLQVDVRRADVPDRVFHPILHTSAVVVAELRAEDVLREFLQG</sequence>
<dbReference type="EMBL" id="JAKELL010000051">
    <property type="protein sequence ID" value="KAH8986841.1"/>
    <property type="molecule type" value="Genomic_DNA"/>
</dbReference>
<evidence type="ECO:0000313" key="3">
    <source>
        <dbReference type="Proteomes" id="UP001201163"/>
    </source>
</evidence>
<proteinExistence type="predicted"/>
<feature type="region of interest" description="Disordered" evidence="1">
    <location>
        <begin position="108"/>
        <end position="131"/>
    </location>
</feature>